<evidence type="ECO:0000313" key="2">
    <source>
        <dbReference type="EMBL" id="TIC89716.1"/>
    </source>
</evidence>
<sequence>MLARDFKRVVLIIGPFLFLAYVGIRCLDLGSSAPGPNRWFDHVLSTNWRLNDGLKPFSQPPNSAAPTQSQAAFAASPPPSAPTEVTTHHEIVSSSTIDKNFFPILFGELEAINPNILPHPTLDNTFIVVAQKRKADDNTVEHVELVCNAVFTSEGLTCVDVPTALPIAATTSGDDKCPPKLAYIALNVGPHDARVFYGPKAPFIVFGSNSLFACFGQFMQDFRTLGDWDFEMSPDMGFGRGTELQRPAPWGTMEKNWFTFWDEEGAIYIHQDVAPKRVFAKLNADGSVGPDIAPLATGDKACLSKYMPKLPPDLESIHQATNSLSVSFCKRSDPTCKATSDNTFIITVFQHKTFYRFHSEYEPYVMVFRQRAPFEVFAVSKKPLWIRGREKRLDGSSEMFYVTSMSWKRKDQRYHGFLDDVLFLSFGIEDQRTGAIDVLAEDLLAELGTCLEV</sequence>
<feature type="compositionally biased region" description="Low complexity" evidence="1">
    <location>
        <begin position="64"/>
        <end position="75"/>
    </location>
</feature>
<evidence type="ECO:0000256" key="1">
    <source>
        <dbReference type="SAM" id="MobiDB-lite"/>
    </source>
</evidence>
<protein>
    <submittedName>
        <fullName evidence="2">Uncharacterized protein</fullName>
    </submittedName>
</protein>
<dbReference type="EMBL" id="MWPZ01000014">
    <property type="protein sequence ID" value="TIC89716.1"/>
    <property type="molecule type" value="Genomic_DNA"/>
</dbReference>
<dbReference type="AlphaFoldDB" id="A0A4T0VDG8"/>
<reference evidence="2 3" key="1">
    <citation type="journal article" date="2019" name="Genome Biol. Evol.">
        <title>Genomic Plasticity Mediated by Transposable Elements in the Plant Pathogenic Fungus Colletotrichum higginsianum.</title>
        <authorList>
            <person name="Tsushima A."/>
            <person name="Gan P."/>
            <person name="Kumakura N."/>
            <person name="Narusaka M."/>
            <person name="Takano Y."/>
            <person name="Narusaka Y."/>
            <person name="Shirasu K."/>
        </authorList>
    </citation>
    <scope>NUCLEOTIDE SEQUENCE [LARGE SCALE GENOMIC DNA]</scope>
    <source>
        <strain evidence="2 3">MAFF305635-RFP</strain>
    </source>
</reference>
<gene>
    <name evidence="2" type="ORF">CH35J_012542</name>
</gene>
<comment type="caution">
    <text evidence="2">The sequence shown here is derived from an EMBL/GenBank/DDBJ whole genome shotgun (WGS) entry which is preliminary data.</text>
</comment>
<dbReference type="OrthoDB" id="2522565at2759"/>
<organism evidence="2 3">
    <name type="scientific">Colletotrichum higginsianum</name>
    <dbReference type="NCBI Taxonomy" id="80884"/>
    <lineage>
        <taxon>Eukaryota</taxon>
        <taxon>Fungi</taxon>
        <taxon>Dikarya</taxon>
        <taxon>Ascomycota</taxon>
        <taxon>Pezizomycotina</taxon>
        <taxon>Sordariomycetes</taxon>
        <taxon>Hypocreomycetidae</taxon>
        <taxon>Glomerellales</taxon>
        <taxon>Glomerellaceae</taxon>
        <taxon>Colletotrichum</taxon>
        <taxon>Colletotrichum destructivum species complex</taxon>
    </lineage>
</organism>
<proteinExistence type="predicted"/>
<evidence type="ECO:0000313" key="3">
    <source>
        <dbReference type="Proteomes" id="UP000305883"/>
    </source>
</evidence>
<dbReference type="Proteomes" id="UP000305883">
    <property type="component" value="Unassembled WGS sequence"/>
</dbReference>
<accession>A0A4T0VDG8</accession>
<name>A0A4T0VDG8_9PEZI</name>
<feature type="region of interest" description="Disordered" evidence="1">
    <location>
        <begin position="55"/>
        <end position="86"/>
    </location>
</feature>